<evidence type="ECO:0000256" key="4">
    <source>
        <dbReference type="ARBA" id="ARBA00022525"/>
    </source>
</evidence>
<protein>
    <submittedName>
        <fullName evidence="11">Protease</fullName>
    </submittedName>
</protein>
<dbReference type="GO" id="GO:0005576">
    <property type="term" value="C:extracellular region"/>
    <property type="evidence" value="ECO:0007669"/>
    <property type="project" value="UniProtKB-SubCell"/>
</dbReference>
<evidence type="ECO:0000256" key="2">
    <source>
        <dbReference type="ARBA" id="ARBA00010472"/>
    </source>
</evidence>
<dbReference type="InterPro" id="IPR036819">
    <property type="entry name" value="Subtilisin_inhibitor-like_sf"/>
</dbReference>
<dbReference type="Gene3D" id="3.30.350.10">
    <property type="entry name" value="Subtilisin inhibitor-like"/>
    <property type="match status" value="1"/>
</dbReference>
<dbReference type="GO" id="GO:0004867">
    <property type="term" value="F:serine-type endopeptidase inhibitor activity"/>
    <property type="evidence" value="ECO:0007669"/>
    <property type="project" value="UniProtKB-KW"/>
</dbReference>
<evidence type="ECO:0000256" key="8">
    <source>
        <dbReference type="RuleBase" id="RU003471"/>
    </source>
</evidence>
<dbReference type="PROSITE" id="PS00999">
    <property type="entry name" value="SSI"/>
    <property type="match status" value="1"/>
</dbReference>
<evidence type="ECO:0000313" key="12">
    <source>
        <dbReference type="Proteomes" id="UP000321424"/>
    </source>
</evidence>
<sequence length="132" mass="13555">MTTPSLRRTSASVCFVLVALTSTACTADDTNPAKSILTLSVSPQAPGSAGTRIALTCEPTGGEHPAADAACAALTAADGDFDKLAGDPTAVCVQVYEPVTAMATGTWRGRSVTWEKTFGNKCELSARTTPVF</sequence>
<evidence type="ECO:0000313" key="11">
    <source>
        <dbReference type="EMBL" id="GEM43637.1"/>
    </source>
</evidence>
<evidence type="ECO:0000256" key="5">
    <source>
        <dbReference type="ARBA" id="ARBA00022690"/>
    </source>
</evidence>
<evidence type="ECO:0000256" key="1">
    <source>
        <dbReference type="ARBA" id="ARBA00004613"/>
    </source>
</evidence>
<keyword evidence="7" id="KW-1015">Disulfide bond</keyword>
<evidence type="ECO:0000256" key="7">
    <source>
        <dbReference type="ARBA" id="ARBA00023157"/>
    </source>
</evidence>
<comment type="caution">
    <text evidence="11">The sequence shown here is derived from an EMBL/GenBank/DDBJ whole genome shotgun (WGS) entry which is preliminary data.</text>
</comment>
<keyword evidence="12" id="KW-1185">Reference proteome</keyword>
<comment type="similarity">
    <text evidence="2 8">Belongs to the protease inhibitor I16 (SSI) family.</text>
</comment>
<dbReference type="PRINTS" id="PR00294">
    <property type="entry name" value="SSBTLNINHBTR"/>
</dbReference>
<dbReference type="OrthoDB" id="4567948at2"/>
<dbReference type="EMBL" id="BJXA01000107">
    <property type="protein sequence ID" value="GEM43637.1"/>
    <property type="molecule type" value="Genomic_DNA"/>
</dbReference>
<dbReference type="Proteomes" id="UP000321424">
    <property type="component" value="Unassembled WGS sequence"/>
</dbReference>
<comment type="subcellular location">
    <subcellularLocation>
        <location evidence="1">Secreted</location>
    </subcellularLocation>
</comment>
<dbReference type="InterPro" id="IPR020054">
    <property type="entry name" value="Prot_inh_SSI_I16_CS"/>
</dbReference>
<name>A0A511MTW8_9NOCA</name>
<evidence type="ECO:0000256" key="9">
    <source>
        <dbReference type="SAM" id="SignalP"/>
    </source>
</evidence>
<dbReference type="GO" id="GO:0008233">
    <property type="term" value="F:peptidase activity"/>
    <property type="evidence" value="ECO:0007669"/>
    <property type="project" value="UniProtKB-KW"/>
</dbReference>
<dbReference type="Pfam" id="PF00720">
    <property type="entry name" value="SSI"/>
    <property type="match status" value="1"/>
</dbReference>
<dbReference type="AlphaFoldDB" id="A0A511MTW8"/>
<evidence type="ECO:0000259" key="10">
    <source>
        <dbReference type="Pfam" id="PF00720"/>
    </source>
</evidence>
<comment type="subunit">
    <text evidence="3">Homodimer.</text>
</comment>
<feature type="domain" description="Subtilisin inhibitor" evidence="10">
    <location>
        <begin position="34"/>
        <end position="120"/>
    </location>
</feature>
<proteinExistence type="inferred from homology"/>
<dbReference type="GO" id="GO:0006508">
    <property type="term" value="P:proteolysis"/>
    <property type="evidence" value="ECO:0007669"/>
    <property type="project" value="UniProtKB-KW"/>
</dbReference>
<dbReference type="InterPro" id="IPR000691">
    <property type="entry name" value="Prot_inh_I16_SSI"/>
</dbReference>
<evidence type="ECO:0000256" key="6">
    <source>
        <dbReference type="ARBA" id="ARBA00022900"/>
    </source>
</evidence>
<dbReference type="InterPro" id="IPR023549">
    <property type="entry name" value="Subtilisin_inhibitor"/>
</dbReference>
<keyword evidence="4" id="KW-0964">Secreted</keyword>
<evidence type="ECO:0000256" key="3">
    <source>
        <dbReference type="ARBA" id="ARBA00011738"/>
    </source>
</evidence>
<accession>A0A511MTW8</accession>
<gene>
    <name evidence="11" type="ORF">NN4_81560</name>
</gene>
<keyword evidence="11" id="KW-0645">Protease</keyword>
<keyword evidence="5 8" id="KW-0646">Protease inhibitor</keyword>
<reference evidence="11 12" key="1">
    <citation type="submission" date="2019-07" db="EMBL/GenBank/DDBJ databases">
        <title>Whole genome shotgun sequence of Nocardia ninae NBRC 108245.</title>
        <authorList>
            <person name="Hosoyama A."/>
            <person name="Uohara A."/>
            <person name="Ohji S."/>
            <person name="Ichikawa N."/>
        </authorList>
    </citation>
    <scope>NUCLEOTIDE SEQUENCE [LARGE SCALE GENOMIC DNA]</scope>
    <source>
        <strain evidence="11 12">NBRC 108245</strain>
    </source>
</reference>
<keyword evidence="6 8" id="KW-0722">Serine protease inhibitor</keyword>
<dbReference type="PROSITE" id="PS51257">
    <property type="entry name" value="PROKAR_LIPOPROTEIN"/>
    <property type="match status" value="1"/>
</dbReference>
<feature type="signal peptide" evidence="9">
    <location>
        <begin position="1"/>
        <end position="27"/>
    </location>
</feature>
<organism evidence="11 12">
    <name type="scientific">Nocardia ninae NBRC 108245</name>
    <dbReference type="NCBI Taxonomy" id="1210091"/>
    <lineage>
        <taxon>Bacteria</taxon>
        <taxon>Bacillati</taxon>
        <taxon>Actinomycetota</taxon>
        <taxon>Actinomycetes</taxon>
        <taxon>Mycobacteriales</taxon>
        <taxon>Nocardiaceae</taxon>
        <taxon>Nocardia</taxon>
    </lineage>
</organism>
<feature type="chain" id="PRO_5038972390" evidence="9">
    <location>
        <begin position="28"/>
        <end position="132"/>
    </location>
</feature>
<dbReference type="SUPFAM" id="SSF55399">
    <property type="entry name" value="Subtilisin inhibitor"/>
    <property type="match status" value="1"/>
</dbReference>
<keyword evidence="11" id="KW-0378">Hydrolase</keyword>
<dbReference type="RefSeq" id="WP_147142627.1">
    <property type="nucleotide sequence ID" value="NZ_BJXA01000107.1"/>
</dbReference>
<keyword evidence="9" id="KW-0732">Signal</keyword>